<dbReference type="GO" id="GO:0016020">
    <property type="term" value="C:membrane"/>
    <property type="evidence" value="ECO:0007669"/>
    <property type="project" value="UniProtKB-SubCell"/>
</dbReference>
<evidence type="ECO:0000256" key="10">
    <source>
        <dbReference type="ARBA" id="ARBA00023319"/>
    </source>
</evidence>
<comment type="subcellular location">
    <subcellularLocation>
        <location evidence="1">Membrane</location>
        <topology evidence="1">Single-pass membrane protein</topology>
    </subcellularLocation>
</comment>
<accession>A0A087TBH7</accession>
<keyword evidence="2" id="KW-0812">Transmembrane</keyword>
<dbReference type="FunFam" id="2.60.40.10:FF:000016">
    <property type="entry name" value="Fibroblast growth factor receptor"/>
    <property type="match status" value="1"/>
</dbReference>
<protein>
    <submittedName>
        <fullName evidence="12">Fibroblast growth factor receptor-like 1</fullName>
    </submittedName>
</protein>
<evidence type="ECO:0000256" key="7">
    <source>
        <dbReference type="ARBA" id="ARBA00023157"/>
    </source>
</evidence>
<dbReference type="InterPro" id="IPR007110">
    <property type="entry name" value="Ig-like_dom"/>
</dbReference>
<gene>
    <name evidence="12" type="ORF">X975_03237</name>
</gene>
<keyword evidence="13" id="KW-1185">Reference proteome</keyword>
<evidence type="ECO:0000256" key="5">
    <source>
        <dbReference type="ARBA" id="ARBA00022989"/>
    </source>
</evidence>
<keyword evidence="6" id="KW-0472">Membrane</keyword>
<keyword evidence="3" id="KW-0732">Signal</keyword>
<dbReference type="SUPFAM" id="SSF48726">
    <property type="entry name" value="Immunoglobulin"/>
    <property type="match status" value="1"/>
</dbReference>
<dbReference type="OrthoDB" id="5984265at2759"/>
<reference evidence="12 13" key="1">
    <citation type="submission" date="2013-11" db="EMBL/GenBank/DDBJ databases">
        <title>Genome sequencing of Stegodyphus mimosarum.</title>
        <authorList>
            <person name="Bechsgaard J."/>
        </authorList>
    </citation>
    <scope>NUCLEOTIDE SEQUENCE [LARGE SCALE GENOMIC DNA]</scope>
</reference>
<evidence type="ECO:0000256" key="3">
    <source>
        <dbReference type="ARBA" id="ARBA00022729"/>
    </source>
</evidence>
<keyword evidence="7" id="KW-1015">Disulfide bond</keyword>
<dbReference type="SMART" id="SM00408">
    <property type="entry name" value="IGc2"/>
    <property type="match status" value="1"/>
</dbReference>
<proteinExistence type="predicted"/>
<dbReference type="AlphaFoldDB" id="A0A087TBH7"/>
<keyword evidence="4" id="KW-0677">Repeat</keyword>
<dbReference type="STRING" id="407821.A0A087TBH7"/>
<evidence type="ECO:0000256" key="6">
    <source>
        <dbReference type="ARBA" id="ARBA00023136"/>
    </source>
</evidence>
<keyword evidence="8 12" id="KW-0675">Receptor</keyword>
<evidence type="ECO:0000256" key="8">
    <source>
        <dbReference type="ARBA" id="ARBA00023170"/>
    </source>
</evidence>
<evidence type="ECO:0000313" key="12">
    <source>
        <dbReference type="EMBL" id="KFM62466.1"/>
    </source>
</evidence>
<dbReference type="InterPro" id="IPR036179">
    <property type="entry name" value="Ig-like_dom_sf"/>
</dbReference>
<evidence type="ECO:0000256" key="2">
    <source>
        <dbReference type="ARBA" id="ARBA00022692"/>
    </source>
</evidence>
<keyword evidence="9" id="KW-0325">Glycoprotein</keyword>
<dbReference type="Pfam" id="PF13927">
    <property type="entry name" value="Ig_3"/>
    <property type="match status" value="1"/>
</dbReference>
<dbReference type="InterPro" id="IPR013783">
    <property type="entry name" value="Ig-like_fold"/>
</dbReference>
<feature type="domain" description="Ig-like" evidence="11">
    <location>
        <begin position="34"/>
        <end position="113"/>
    </location>
</feature>
<dbReference type="Gene3D" id="2.60.40.10">
    <property type="entry name" value="Immunoglobulins"/>
    <property type="match status" value="1"/>
</dbReference>
<evidence type="ECO:0000256" key="1">
    <source>
        <dbReference type="ARBA" id="ARBA00004167"/>
    </source>
</evidence>
<dbReference type="EMBL" id="KK114447">
    <property type="protein sequence ID" value="KFM62466.1"/>
    <property type="molecule type" value="Genomic_DNA"/>
</dbReference>
<keyword evidence="5" id="KW-1133">Transmembrane helix</keyword>
<dbReference type="InterPro" id="IPR051170">
    <property type="entry name" value="Neural/epithelial_adhesion"/>
</dbReference>
<dbReference type="PANTHER" id="PTHR12231:SF253">
    <property type="entry name" value="DPR-INTERACTING PROTEIN ETA, ISOFORM B-RELATED"/>
    <property type="match status" value="1"/>
</dbReference>
<evidence type="ECO:0000256" key="4">
    <source>
        <dbReference type="ARBA" id="ARBA00022737"/>
    </source>
</evidence>
<evidence type="ECO:0000256" key="9">
    <source>
        <dbReference type="ARBA" id="ARBA00023180"/>
    </source>
</evidence>
<dbReference type="PROSITE" id="PS50835">
    <property type="entry name" value="IG_LIKE"/>
    <property type="match status" value="1"/>
</dbReference>
<dbReference type="GO" id="GO:0043005">
    <property type="term" value="C:neuron projection"/>
    <property type="evidence" value="ECO:0007669"/>
    <property type="project" value="TreeGrafter"/>
</dbReference>
<evidence type="ECO:0000313" key="13">
    <source>
        <dbReference type="Proteomes" id="UP000054359"/>
    </source>
</evidence>
<dbReference type="Proteomes" id="UP000054359">
    <property type="component" value="Unassembled WGS sequence"/>
</dbReference>
<keyword evidence="10" id="KW-0393">Immunoglobulin domain</keyword>
<evidence type="ECO:0000259" key="11">
    <source>
        <dbReference type="PROSITE" id="PS50835"/>
    </source>
</evidence>
<organism evidence="12 13">
    <name type="scientific">Stegodyphus mimosarum</name>
    <name type="common">African social velvet spider</name>
    <dbReference type="NCBI Taxonomy" id="407821"/>
    <lineage>
        <taxon>Eukaryota</taxon>
        <taxon>Metazoa</taxon>
        <taxon>Ecdysozoa</taxon>
        <taxon>Arthropoda</taxon>
        <taxon>Chelicerata</taxon>
        <taxon>Arachnida</taxon>
        <taxon>Araneae</taxon>
        <taxon>Araneomorphae</taxon>
        <taxon>Entelegynae</taxon>
        <taxon>Eresoidea</taxon>
        <taxon>Eresidae</taxon>
        <taxon>Stegodyphus</taxon>
    </lineage>
</organism>
<dbReference type="InterPro" id="IPR003598">
    <property type="entry name" value="Ig_sub2"/>
</dbReference>
<sequence length="113" mass="12527">MEEDSGVYVCQASSNDVVTEVNVTLIVLVPDVSPYFTNFSQPNVTIQRTTSSSVTLRCPAKGHPTPSIKWIKDGIQFDQNMTKPPDTKVDFGRWSITLKNLKVTDSGNYTCIL</sequence>
<name>A0A087TBH7_STEMI</name>
<feature type="non-terminal residue" evidence="12">
    <location>
        <position position="113"/>
    </location>
</feature>
<dbReference type="PANTHER" id="PTHR12231">
    <property type="entry name" value="CTX-RELATED TYPE I TRANSMEMBRANE PROTEIN"/>
    <property type="match status" value="1"/>
</dbReference>